<dbReference type="EMBL" id="UGQB01000004">
    <property type="protein sequence ID" value="STZ07795.1"/>
    <property type="molecule type" value="Genomic_DNA"/>
</dbReference>
<proteinExistence type="predicted"/>
<keyword evidence="3" id="KW-1185">Reference proteome</keyword>
<evidence type="ECO:0000313" key="3">
    <source>
        <dbReference type="Proteomes" id="UP000254065"/>
    </source>
</evidence>
<dbReference type="Pfam" id="PF13387">
    <property type="entry name" value="Lnb_N"/>
    <property type="match status" value="1"/>
</dbReference>
<evidence type="ECO:0000313" key="2">
    <source>
        <dbReference type="EMBL" id="STZ07795.1"/>
    </source>
</evidence>
<organism evidence="2 3">
    <name type="scientific">Moraxella caprae</name>
    <dbReference type="NCBI Taxonomy" id="90240"/>
    <lineage>
        <taxon>Bacteria</taxon>
        <taxon>Pseudomonadati</taxon>
        <taxon>Pseudomonadota</taxon>
        <taxon>Gammaproteobacteria</taxon>
        <taxon>Moraxellales</taxon>
        <taxon>Moraxellaceae</taxon>
        <taxon>Moraxella</taxon>
    </lineage>
</organism>
<dbReference type="STRING" id="1122244.GCA_000426885_00618"/>
<accession>A0A378QXY9</accession>
<protein>
    <recommendedName>
        <fullName evidence="1">Lnb N-terminal periplasmic domain-containing protein</fullName>
    </recommendedName>
</protein>
<reference evidence="2 3" key="1">
    <citation type="submission" date="2018-06" db="EMBL/GenBank/DDBJ databases">
        <authorList>
            <consortium name="Pathogen Informatics"/>
            <person name="Doyle S."/>
        </authorList>
    </citation>
    <scope>NUCLEOTIDE SEQUENCE [LARGE SCALE GENOMIC DNA]</scope>
    <source>
        <strain evidence="2 3">NCTC12877</strain>
    </source>
</reference>
<gene>
    <name evidence="2" type="ORF">NCTC12877_00773</name>
</gene>
<sequence length="111" mass="12840">MAVYLICFGVGLGWCFGMDAKNNRIWYDKDKYDVNWETCQYNLQELETFELIISDWGLDKIVHTMASFGFNDGEKLSFSIEIRKESHEGFSAIGDFFASLSLGLSWAMRRI</sequence>
<feature type="domain" description="Lnb N-terminal periplasmic" evidence="1">
    <location>
        <begin position="33"/>
        <end position="104"/>
    </location>
</feature>
<dbReference type="InterPro" id="IPR025178">
    <property type="entry name" value="Lnb_N"/>
</dbReference>
<dbReference type="Proteomes" id="UP000254065">
    <property type="component" value="Unassembled WGS sequence"/>
</dbReference>
<name>A0A378QXY9_9GAMM</name>
<dbReference type="OrthoDB" id="274718at2"/>
<dbReference type="AlphaFoldDB" id="A0A378QXY9"/>
<evidence type="ECO:0000259" key="1">
    <source>
        <dbReference type="Pfam" id="PF13387"/>
    </source>
</evidence>